<proteinExistence type="predicted"/>
<dbReference type="InterPro" id="IPR023173">
    <property type="entry name" value="NADPH_Cyt_P450_Rdtase_alpha"/>
</dbReference>
<dbReference type="AlphaFoldDB" id="A0A395IF65"/>
<comment type="caution">
    <text evidence="1">The sequence shown here is derived from an EMBL/GenBank/DDBJ whole genome shotgun (WGS) entry which is preliminary data.</text>
</comment>
<dbReference type="InterPro" id="IPR017938">
    <property type="entry name" value="Riboflavin_synthase-like_b-brl"/>
</dbReference>
<dbReference type="EMBL" id="QKRW01000067">
    <property type="protein sequence ID" value="RAL58836.1"/>
    <property type="molecule type" value="Genomic_DNA"/>
</dbReference>
<reference evidence="1 2" key="1">
    <citation type="submission" date="2018-06" db="EMBL/GenBank/DDBJ databases">
        <title>Genome Sequence of the Brown Rot Fungal Pathogen Monilinia fructigena.</title>
        <authorList>
            <person name="Landi L."/>
            <person name="De Miccolis Angelini R.M."/>
            <person name="Pollastro S."/>
            <person name="Abate D."/>
            <person name="Faretra F."/>
            <person name="Romanazzi G."/>
        </authorList>
    </citation>
    <scope>NUCLEOTIDE SEQUENCE [LARGE SCALE GENOMIC DNA]</scope>
    <source>
        <strain evidence="1 2">Mfrg269</strain>
    </source>
</reference>
<gene>
    <name evidence="1" type="ORF">DID88_009146</name>
</gene>
<dbReference type="GO" id="GO:0016491">
    <property type="term" value="F:oxidoreductase activity"/>
    <property type="evidence" value="ECO:0007669"/>
    <property type="project" value="InterPro"/>
</dbReference>
<dbReference type="Gene3D" id="1.20.990.10">
    <property type="entry name" value="NADPH-cytochrome p450 Reductase, Chain A, domain 3"/>
    <property type="match status" value="1"/>
</dbReference>
<dbReference type="SUPFAM" id="SSF63380">
    <property type="entry name" value="Riboflavin synthase domain-like"/>
    <property type="match status" value="1"/>
</dbReference>
<evidence type="ECO:0000313" key="1">
    <source>
        <dbReference type="EMBL" id="RAL58836.1"/>
    </source>
</evidence>
<accession>A0A395IF65</accession>
<organism evidence="1 2">
    <name type="scientific">Monilinia fructigena</name>
    <dbReference type="NCBI Taxonomy" id="38457"/>
    <lineage>
        <taxon>Eukaryota</taxon>
        <taxon>Fungi</taxon>
        <taxon>Dikarya</taxon>
        <taxon>Ascomycota</taxon>
        <taxon>Pezizomycotina</taxon>
        <taxon>Leotiomycetes</taxon>
        <taxon>Helotiales</taxon>
        <taxon>Sclerotiniaceae</taxon>
        <taxon>Monilinia</taxon>
    </lineage>
</organism>
<name>A0A395IF65_9HELO</name>
<sequence>MGWNDVADLKLHFHARTPDWLAAKDLVSIQPGLYPIDDDQTLRELLIHNLDFQAIPKRHFFKIMANHTDDPMHKARLLEFQDPLYTDEFTIILLDLAAASLKLFKTFPVSSFLGNMPPPCFLSFEVENSASAQVVAYT</sequence>
<protein>
    <submittedName>
        <fullName evidence="1">Uncharacterized protein</fullName>
    </submittedName>
</protein>
<keyword evidence="2" id="KW-1185">Reference proteome</keyword>
<evidence type="ECO:0000313" key="2">
    <source>
        <dbReference type="Proteomes" id="UP000249056"/>
    </source>
</evidence>
<dbReference type="OrthoDB" id="1856718at2759"/>
<dbReference type="Proteomes" id="UP000249056">
    <property type="component" value="Unassembled WGS sequence"/>
</dbReference>